<keyword evidence="2" id="KW-0808">Transferase</keyword>
<feature type="domain" description="Methyltransferase type 12" evidence="1">
    <location>
        <begin position="74"/>
        <end position="169"/>
    </location>
</feature>
<dbReference type="Proteomes" id="UP000295479">
    <property type="component" value="Unassembled WGS sequence"/>
</dbReference>
<dbReference type="GO" id="GO:0008168">
    <property type="term" value="F:methyltransferase activity"/>
    <property type="evidence" value="ECO:0007669"/>
    <property type="project" value="UniProtKB-KW"/>
</dbReference>
<keyword evidence="3" id="KW-1185">Reference proteome</keyword>
<name>A0A4R5CLS6_9FLAO</name>
<reference evidence="2 3" key="1">
    <citation type="submission" date="2019-03" db="EMBL/GenBank/DDBJ databases">
        <title>Flavobacterium AR-3-4 sp. nov. isolated from arctic soil.</title>
        <authorList>
            <person name="Chaudhary D.K."/>
        </authorList>
    </citation>
    <scope>NUCLEOTIDE SEQUENCE [LARGE SCALE GENOMIC DNA]</scope>
    <source>
        <strain evidence="2 3">AR-3-4</strain>
    </source>
</reference>
<dbReference type="Pfam" id="PF08242">
    <property type="entry name" value="Methyltransf_12"/>
    <property type="match status" value="1"/>
</dbReference>
<sequence length="328" mass="38170">MSYNLLLPLIKKTGSQLSPEMFQERVNIVFHDHEASHYDNMHRDMWESLQEQINLLIDDLFQKESIQIKKLNLLDIGCGTGLSTQILLNSKLGSHIDYITLLDTSSNMLKHAKEKAKNWNKEYTTVNSYVSDLTEKHNVVIICSVLHHIPDLTLFLNQVDNVLNPGGILIHLQDPNGDYLNDANYLERIRAYKNEMDSMPKNKNITDMIPKKWKRYINRQLGRKTYIDKINDQLIAENVIKKRMSADQIWSVTDIHVENKHNSITKGISFQFLQKQLINFKLINQRSYGFYGALKSDLNEKYRKSEEGFISDNLLSGRNISCIWIKNK</sequence>
<keyword evidence="2" id="KW-0489">Methyltransferase</keyword>
<dbReference type="InterPro" id="IPR029063">
    <property type="entry name" value="SAM-dependent_MTases_sf"/>
</dbReference>
<comment type="caution">
    <text evidence="2">The sequence shown here is derived from an EMBL/GenBank/DDBJ whole genome shotgun (WGS) entry which is preliminary data.</text>
</comment>
<protein>
    <submittedName>
        <fullName evidence="2">Class I SAM-dependent methyltransferase</fullName>
    </submittedName>
</protein>
<evidence type="ECO:0000313" key="3">
    <source>
        <dbReference type="Proteomes" id="UP000295479"/>
    </source>
</evidence>
<dbReference type="SUPFAM" id="SSF53335">
    <property type="entry name" value="S-adenosyl-L-methionine-dependent methyltransferases"/>
    <property type="match status" value="1"/>
</dbReference>
<dbReference type="CDD" id="cd02440">
    <property type="entry name" value="AdoMet_MTases"/>
    <property type="match status" value="1"/>
</dbReference>
<gene>
    <name evidence="2" type="ORF">E0F76_04550</name>
</gene>
<accession>A0A4R5CLS6</accession>
<dbReference type="OrthoDB" id="9789123at2"/>
<dbReference type="Gene3D" id="3.40.50.150">
    <property type="entry name" value="Vaccinia Virus protein VP39"/>
    <property type="match status" value="1"/>
</dbReference>
<dbReference type="AlphaFoldDB" id="A0A4R5CLS6"/>
<proteinExistence type="predicted"/>
<dbReference type="PANTHER" id="PTHR43861">
    <property type="entry name" value="TRANS-ACONITATE 2-METHYLTRANSFERASE-RELATED"/>
    <property type="match status" value="1"/>
</dbReference>
<dbReference type="InterPro" id="IPR013217">
    <property type="entry name" value="Methyltransf_12"/>
</dbReference>
<dbReference type="EMBL" id="SMFK01000002">
    <property type="protein sequence ID" value="TDD98414.1"/>
    <property type="molecule type" value="Genomic_DNA"/>
</dbReference>
<evidence type="ECO:0000313" key="2">
    <source>
        <dbReference type="EMBL" id="TDD98414.1"/>
    </source>
</evidence>
<dbReference type="RefSeq" id="WP_132002003.1">
    <property type="nucleotide sequence ID" value="NZ_SMFK01000002.1"/>
</dbReference>
<evidence type="ECO:0000259" key="1">
    <source>
        <dbReference type="Pfam" id="PF08242"/>
    </source>
</evidence>
<organism evidence="2 3">
    <name type="scientific">Flavobacterium cellulosilyticum</name>
    <dbReference type="NCBI Taxonomy" id="2541731"/>
    <lineage>
        <taxon>Bacteria</taxon>
        <taxon>Pseudomonadati</taxon>
        <taxon>Bacteroidota</taxon>
        <taxon>Flavobacteriia</taxon>
        <taxon>Flavobacteriales</taxon>
        <taxon>Flavobacteriaceae</taxon>
        <taxon>Flavobacterium</taxon>
    </lineage>
</organism>
<dbReference type="GO" id="GO:0032259">
    <property type="term" value="P:methylation"/>
    <property type="evidence" value="ECO:0007669"/>
    <property type="project" value="UniProtKB-KW"/>
</dbReference>